<dbReference type="Pfam" id="PF03568">
    <property type="entry name" value="Separin_C"/>
    <property type="match status" value="1"/>
</dbReference>
<dbReference type="PANTHER" id="PTHR12792:SF0">
    <property type="entry name" value="SEPARIN"/>
    <property type="match status" value="1"/>
</dbReference>
<dbReference type="InterPro" id="IPR005314">
    <property type="entry name" value="Peptidase_C50"/>
</dbReference>
<evidence type="ECO:0000313" key="7">
    <source>
        <dbReference type="Proteomes" id="UP001353858"/>
    </source>
</evidence>
<dbReference type="PROSITE" id="PS51700">
    <property type="entry name" value="SEPARIN"/>
    <property type="match status" value="1"/>
</dbReference>
<evidence type="ECO:0000256" key="3">
    <source>
        <dbReference type="ARBA" id="ARBA00022801"/>
    </source>
</evidence>
<accession>A0AAN7QN75</accession>
<evidence type="ECO:0000259" key="5">
    <source>
        <dbReference type="PROSITE" id="PS51700"/>
    </source>
</evidence>
<protein>
    <recommendedName>
        <fullName evidence="2">separase</fullName>
        <ecNumber evidence="2">3.4.22.49</ecNumber>
    </recommendedName>
</protein>
<dbReference type="GO" id="GO:0072686">
    <property type="term" value="C:mitotic spindle"/>
    <property type="evidence" value="ECO:0007669"/>
    <property type="project" value="TreeGrafter"/>
</dbReference>
<dbReference type="AlphaFoldDB" id="A0AAN7QN75"/>
<feature type="domain" description="Peptidase C50" evidence="5">
    <location>
        <begin position="382"/>
        <end position="478"/>
    </location>
</feature>
<keyword evidence="3" id="KW-0378">Hydrolase</keyword>
<dbReference type="EMBL" id="JARPUR010000001">
    <property type="protein sequence ID" value="KAK4885723.1"/>
    <property type="molecule type" value="Genomic_DNA"/>
</dbReference>
<dbReference type="EC" id="3.4.22.49" evidence="2"/>
<dbReference type="GO" id="GO:0005634">
    <property type="term" value="C:nucleus"/>
    <property type="evidence" value="ECO:0007669"/>
    <property type="project" value="InterPro"/>
</dbReference>
<dbReference type="PANTHER" id="PTHR12792">
    <property type="entry name" value="EXTRA SPINDLE POLES 1-RELATED"/>
    <property type="match status" value="1"/>
</dbReference>
<comment type="catalytic activity">
    <reaction evidence="1">
        <text>All bonds known to be hydrolyzed by this endopeptidase have arginine in P1 and an acidic residue in P4. P6 is often occupied by an acidic residue or by a hydroxy-amino-acid residue, the phosphorylation of which enhances cleavage.</text>
        <dbReference type="EC" id="3.4.22.49"/>
    </reaction>
</comment>
<evidence type="ECO:0000256" key="1">
    <source>
        <dbReference type="ARBA" id="ARBA00000451"/>
    </source>
</evidence>
<dbReference type="Proteomes" id="UP001353858">
    <property type="component" value="Unassembled WGS sequence"/>
</dbReference>
<organism evidence="6 7">
    <name type="scientific">Aquatica leii</name>
    <dbReference type="NCBI Taxonomy" id="1421715"/>
    <lineage>
        <taxon>Eukaryota</taxon>
        <taxon>Metazoa</taxon>
        <taxon>Ecdysozoa</taxon>
        <taxon>Arthropoda</taxon>
        <taxon>Hexapoda</taxon>
        <taxon>Insecta</taxon>
        <taxon>Pterygota</taxon>
        <taxon>Neoptera</taxon>
        <taxon>Endopterygota</taxon>
        <taxon>Coleoptera</taxon>
        <taxon>Polyphaga</taxon>
        <taxon>Elateriformia</taxon>
        <taxon>Elateroidea</taxon>
        <taxon>Lampyridae</taxon>
        <taxon>Luciolinae</taxon>
        <taxon>Aquatica</taxon>
    </lineage>
</organism>
<evidence type="ECO:0000256" key="4">
    <source>
        <dbReference type="ARBA" id="ARBA00022829"/>
    </source>
</evidence>
<dbReference type="GO" id="GO:0051307">
    <property type="term" value="P:meiotic chromosome separation"/>
    <property type="evidence" value="ECO:0007669"/>
    <property type="project" value="TreeGrafter"/>
</dbReference>
<dbReference type="GO" id="GO:0005737">
    <property type="term" value="C:cytoplasm"/>
    <property type="evidence" value="ECO:0007669"/>
    <property type="project" value="TreeGrafter"/>
</dbReference>
<name>A0AAN7QN75_9COLE</name>
<dbReference type="InterPro" id="IPR030397">
    <property type="entry name" value="SEPARIN_core_dom"/>
</dbReference>
<evidence type="ECO:0000256" key="2">
    <source>
        <dbReference type="ARBA" id="ARBA00012489"/>
    </source>
</evidence>
<gene>
    <name evidence="6" type="ORF">RN001_001994</name>
</gene>
<proteinExistence type="predicted"/>
<reference evidence="7" key="1">
    <citation type="submission" date="2023-01" db="EMBL/GenBank/DDBJ databases">
        <title>Key to firefly adult light organ development and bioluminescence: homeobox transcription factors regulate luciferase expression and transportation to peroxisome.</title>
        <authorList>
            <person name="Fu X."/>
        </authorList>
    </citation>
    <scope>NUCLEOTIDE SEQUENCE [LARGE SCALE GENOMIC DNA]</scope>
</reference>
<dbReference type="GO" id="GO:0006508">
    <property type="term" value="P:proteolysis"/>
    <property type="evidence" value="ECO:0007669"/>
    <property type="project" value="InterPro"/>
</dbReference>
<keyword evidence="7" id="KW-1185">Reference proteome</keyword>
<evidence type="ECO:0000313" key="6">
    <source>
        <dbReference type="EMBL" id="KAK4885723.1"/>
    </source>
</evidence>
<dbReference type="GO" id="GO:0004197">
    <property type="term" value="F:cysteine-type endopeptidase activity"/>
    <property type="evidence" value="ECO:0007669"/>
    <property type="project" value="InterPro"/>
</dbReference>
<keyword evidence="4" id="KW-0159">Chromosome partition</keyword>
<sequence length="591" mass="68340">MSDKEYEDEPNEIKKEVEEILKKIQNIHYPSGPIYSKSNKIGTHFSVEENELEKIYHLVETHSPNLRFNAIHRFEKSVEEADFTQPLNKSYIDFQCTTKNMKDRIDVMLQQLNEMPEEWTMIQITSQLNVQENFEVTSERYFTNSIHITVFNCGSKELPFSLMIDPPLNKVNGDVLEIRQEMYSIIKDNVKCLENFKAFCGKSFKHAGEKLLYSEMRFSLNNRLEVLVKEIQSKWLREWRCLLIGKFLNMELEDIVQTKVDTLNISEKKKNLLKCLIKGSGFLSITEMKNGLSYIFPENSDKDLRVSLAKEIQQMQGAFEFVKQTRHPVLLIIDEKLDVLPWEMLDVLENHPASRMPCLHFTYALFKEYENNIKDGMVSVTAENGTYLINPGLDLKNMENRLKNFFNYWLPDWKGLVGVTPTEDDFKNLLTTGDIFIYSGHGNGTQFFASEKIQRMRINKVVLLFGCSSVSLSTLGPQIEMFGSYQMYLIACSPCIVGMLWPVTDIDTDIVTTEFLSQWIPSKAETHWKLIEKKKWETSGNLTVNKTKATLTNSEKHEPELLRALCKGKKVAKQFLMKAACVARGLPVKLK</sequence>
<comment type="caution">
    <text evidence="6">The sequence shown here is derived from an EMBL/GenBank/DDBJ whole genome shotgun (WGS) entry which is preliminary data.</text>
</comment>